<dbReference type="Proteomes" id="UP000322214">
    <property type="component" value="Chromosome"/>
</dbReference>
<dbReference type="InterPro" id="IPR013784">
    <property type="entry name" value="Carb-bd-like_fold"/>
</dbReference>
<evidence type="ECO:0000313" key="4">
    <source>
        <dbReference type="Proteomes" id="UP000322214"/>
    </source>
</evidence>
<accession>A0A5B9P2G9</accession>
<name>A0A5B9P2G9_9BACT</name>
<keyword evidence="4" id="KW-1185">Reference proteome</keyword>
<evidence type="ECO:0000256" key="1">
    <source>
        <dbReference type="SAM" id="MobiDB-lite"/>
    </source>
</evidence>
<reference evidence="3 4" key="1">
    <citation type="submission" date="2019-08" db="EMBL/GenBank/DDBJ databases">
        <title>Deep-cultivation of Planctomycetes and their phenomic and genomic characterization uncovers novel biology.</title>
        <authorList>
            <person name="Wiegand S."/>
            <person name="Jogler M."/>
            <person name="Boedeker C."/>
            <person name="Pinto D."/>
            <person name="Vollmers J."/>
            <person name="Rivas-Marin E."/>
            <person name="Kohn T."/>
            <person name="Peeters S.H."/>
            <person name="Heuer A."/>
            <person name="Rast P."/>
            <person name="Oberbeckmann S."/>
            <person name="Bunk B."/>
            <person name="Jeske O."/>
            <person name="Meyerdierks A."/>
            <person name="Storesund J.E."/>
            <person name="Kallscheuer N."/>
            <person name="Luecker S."/>
            <person name="Lage O.M."/>
            <person name="Pohl T."/>
            <person name="Merkel B.J."/>
            <person name="Hornburger P."/>
            <person name="Mueller R.-W."/>
            <person name="Bruemmer F."/>
            <person name="Labrenz M."/>
            <person name="Spormann A.M."/>
            <person name="Op den Camp H."/>
            <person name="Overmann J."/>
            <person name="Amann R."/>
            <person name="Jetten M.S.M."/>
            <person name="Mascher T."/>
            <person name="Medema M.H."/>
            <person name="Devos D.P."/>
            <person name="Kaster A.-K."/>
            <person name="Ovreas L."/>
            <person name="Rohde M."/>
            <person name="Galperin M.Y."/>
            <person name="Jogler C."/>
        </authorList>
    </citation>
    <scope>NUCLEOTIDE SEQUENCE [LARGE SCALE GENOMIC DNA]</scope>
    <source>
        <strain evidence="3 4">FC18</strain>
    </source>
</reference>
<feature type="region of interest" description="Disordered" evidence="1">
    <location>
        <begin position="34"/>
        <end position="86"/>
    </location>
</feature>
<feature type="compositionally biased region" description="Basic and acidic residues" evidence="1">
    <location>
        <begin position="61"/>
        <end position="76"/>
    </location>
</feature>
<evidence type="ECO:0000256" key="2">
    <source>
        <dbReference type="SAM" id="SignalP"/>
    </source>
</evidence>
<protein>
    <recommendedName>
        <fullName evidence="5">Cna protein B-type domain protein</fullName>
    </recommendedName>
</protein>
<feature type="chain" id="PRO_5022840935" description="Cna protein B-type domain protein" evidence="2">
    <location>
        <begin position="30"/>
        <end position="543"/>
    </location>
</feature>
<evidence type="ECO:0008006" key="5">
    <source>
        <dbReference type="Google" id="ProtNLM"/>
    </source>
</evidence>
<dbReference type="AlphaFoldDB" id="A0A5B9P2G9"/>
<dbReference type="Gene3D" id="2.60.40.10">
    <property type="entry name" value="Immunoglobulins"/>
    <property type="match status" value="1"/>
</dbReference>
<gene>
    <name evidence="3" type="ORF">MFFC18_03870</name>
</gene>
<proteinExistence type="predicted"/>
<organism evidence="3 4">
    <name type="scientific">Mariniblastus fucicola</name>
    <dbReference type="NCBI Taxonomy" id="980251"/>
    <lineage>
        <taxon>Bacteria</taxon>
        <taxon>Pseudomonadati</taxon>
        <taxon>Planctomycetota</taxon>
        <taxon>Planctomycetia</taxon>
        <taxon>Pirellulales</taxon>
        <taxon>Pirellulaceae</taxon>
        <taxon>Mariniblastus</taxon>
    </lineage>
</organism>
<dbReference type="KEGG" id="mff:MFFC18_03870"/>
<dbReference type="STRING" id="980251.GCA_001642875_02429"/>
<dbReference type="EMBL" id="CP042912">
    <property type="protein sequence ID" value="QEG20538.1"/>
    <property type="molecule type" value="Genomic_DNA"/>
</dbReference>
<sequence length="543" mass="58342" precursor="true">MTLNFLRRIMLALLLTSMLATIFTGEAFAQLPFGNLTPTEDTEEGAELGAGPVDQEGPMRPIDRRPATRPSDRPLDDELGEDDEPVQSVEVKERFAGWRGAGDIDGDRLSDTLRSNWVMLDRNGQFSGTVRGIDGAEVAGMTIFLMNNGRLVKTAAVQDDGTFVFTNVQRGAYSFVGWGDKAFFAFGANIINENPDADPSTPRTVNCYAFQNETTINTDWIRYFAPNIAYRVYGRYTVEEGVEDPDNLYGFDGLTENPVMAEPATSISGTPVVLDSRGRLTGRVHQMNSLSGRPVDLRTTKVMLLKGDDVIGSTTTDNFGIFQFTGVQPGGYGLVAVGVDGVGSVGIQVADDSDDVMDAEGVVGGGSGSPFDFTMVSAETVGWLNHYASDVAYRQAILKPRMKMPTGPTYQDPVCPTCLGVMGPGGCPKCGGNQEKAICRSPCVTYGQWVANGCACEPKTPALRRIGDRLREEVEVLDDRFEEAFYGAGNTGGGDYSNGYNQNPAGYAPTPAGYGGGTVPPVVQPNAAPVMPMARGQQQQQIR</sequence>
<feature type="signal peptide" evidence="2">
    <location>
        <begin position="1"/>
        <end position="29"/>
    </location>
</feature>
<dbReference type="GO" id="GO:0030246">
    <property type="term" value="F:carbohydrate binding"/>
    <property type="evidence" value="ECO:0007669"/>
    <property type="project" value="InterPro"/>
</dbReference>
<keyword evidence="2" id="KW-0732">Signal</keyword>
<dbReference type="SUPFAM" id="SSF49452">
    <property type="entry name" value="Starch-binding domain-like"/>
    <property type="match status" value="1"/>
</dbReference>
<dbReference type="SUPFAM" id="SSF49478">
    <property type="entry name" value="Cna protein B-type domain"/>
    <property type="match status" value="1"/>
</dbReference>
<evidence type="ECO:0000313" key="3">
    <source>
        <dbReference type="EMBL" id="QEG20538.1"/>
    </source>
</evidence>
<dbReference type="RefSeq" id="WP_148618591.1">
    <property type="nucleotide sequence ID" value="NZ_CP042912.1"/>
</dbReference>
<dbReference type="InterPro" id="IPR013783">
    <property type="entry name" value="Ig-like_fold"/>
</dbReference>